<keyword evidence="4 7" id="KW-0808">Transferase</keyword>
<dbReference type="PANTHER" id="PTHR12001:SF85">
    <property type="entry name" value="SHORT CHAIN ISOPRENYL DIPHOSPHATE SYNTHASE"/>
    <property type="match status" value="1"/>
</dbReference>
<comment type="cofactor">
    <cofactor evidence="1">
        <name>Mg(2+)</name>
        <dbReference type="ChEBI" id="CHEBI:18420"/>
    </cofactor>
</comment>
<evidence type="ECO:0000313" key="9">
    <source>
        <dbReference type="Proteomes" id="UP000625574"/>
    </source>
</evidence>
<accession>A0ABS0VW46</accession>
<evidence type="ECO:0000256" key="2">
    <source>
        <dbReference type="ARBA" id="ARBA00005128"/>
    </source>
</evidence>
<evidence type="ECO:0000256" key="4">
    <source>
        <dbReference type="ARBA" id="ARBA00022679"/>
    </source>
</evidence>
<dbReference type="EMBL" id="JAEIOT010000007">
    <property type="protein sequence ID" value="MBI9001000.1"/>
    <property type="molecule type" value="Genomic_DNA"/>
</dbReference>
<dbReference type="PANTHER" id="PTHR12001">
    <property type="entry name" value="GERANYLGERANYL PYROPHOSPHATE SYNTHASE"/>
    <property type="match status" value="1"/>
</dbReference>
<sequence>MTLPTTVPMFRERSERSVDYLHTRFAEMSDLLVETDSHAAAPIRDAREICTGGKHLRSLLVHIAADRPRGPIPHCDTAVSAAFDLLHGSFLILDDVFDADETRRGRPTVHAAAIARAATNYGIDGPTGSADAVHYGQSVAVLSGTAALTGAIRLIADSGASDSTTIELIRLLTDAAGLSMMGEFLDLHYSLPGIETDANAVRTASYLKTSPYSFDAPLIAGALLAGRDSHTGALREMGNHTGTAFQLANDLQSVFSPSSRTGKSTAGDLALGRATPLLTAARETTVRPEIDEILASGDPSQLKRVRELLRSCGAVDEVIAQARNDLDSARKILDDSGALPSADAREAFVAVLDSIEESLHV</sequence>
<dbReference type="InterPro" id="IPR000092">
    <property type="entry name" value="Polyprenyl_synt"/>
</dbReference>
<proteinExistence type="inferred from homology"/>
<comment type="pathway">
    <text evidence="2">Isoprenoid biosynthesis.</text>
</comment>
<dbReference type="RefSeq" id="WP_198736399.1">
    <property type="nucleotide sequence ID" value="NZ_JAEIOT010000007.1"/>
</dbReference>
<comment type="similarity">
    <text evidence="3 7">Belongs to the FPP/GGPP synthase family.</text>
</comment>
<keyword evidence="9" id="KW-1185">Reference proteome</keyword>
<protein>
    <submittedName>
        <fullName evidence="8">Polyprenyl synthetase family protein</fullName>
    </submittedName>
</protein>
<name>A0ABS0VW46_9CORY</name>
<dbReference type="SFLD" id="SFLDS00005">
    <property type="entry name" value="Isoprenoid_Synthase_Type_I"/>
    <property type="match status" value="1"/>
</dbReference>
<comment type="caution">
    <text evidence="8">The sequence shown here is derived from an EMBL/GenBank/DDBJ whole genome shotgun (WGS) entry which is preliminary data.</text>
</comment>
<dbReference type="InterPro" id="IPR033749">
    <property type="entry name" value="Polyprenyl_synt_CS"/>
</dbReference>
<evidence type="ECO:0000256" key="3">
    <source>
        <dbReference type="ARBA" id="ARBA00006706"/>
    </source>
</evidence>
<dbReference type="Proteomes" id="UP000625574">
    <property type="component" value="Unassembled WGS sequence"/>
</dbReference>
<dbReference type="Pfam" id="PF00348">
    <property type="entry name" value="polyprenyl_synt"/>
    <property type="match status" value="1"/>
</dbReference>
<evidence type="ECO:0000256" key="5">
    <source>
        <dbReference type="ARBA" id="ARBA00022723"/>
    </source>
</evidence>
<evidence type="ECO:0000256" key="6">
    <source>
        <dbReference type="ARBA" id="ARBA00022842"/>
    </source>
</evidence>
<dbReference type="InterPro" id="IPR008949">
    <property type="entry name" value="Isoprenoid_synthase_dom_sf"/>
</dbReference>
<reference evidence="8 9" key="1">
    <citation type="submission" date="2020-12" db="EMBL/GenBank/DDBJ databases">
        <title>Genome public.</title>
        <authorList>
            <person name="Sun Q."/>
        </authorList>
    </citation>
    <scope>NUCLEOTIDE SEQUENCE [LARGE SCALE GENOMIC DNA]</scope>
    <source>
        <strain evidence="8 9">CCM 8864</strain>
    </source>
</reference>
<keyword evidence="6" id="KW-0460">Magnesium</keyword>
<evidence type="ECO:0000256" key="1">
    <source>
        <dbReference type="ARBA" id="ARBA00001946"/>
    </source>
</evidence>
<evidence type="ECO:0000313" key="8">
    <source>
        <dbReference type="EMBL" id="MBI9001000.1"/>
    </source>
</evidence>
<dbReference type="SUPFAM" id="SSF48576">
    <property type="entry name" value="Terpenoid synthases"/>
    <property type="match status" value="1"/>
</dbReference>
<dbReference type="PROSITE" id="PS00723">
    <property type="entry name" value="POLYPRENYL_SYNTHASE_1"/>
    <property type="match status" value="1"/>
</dbReference>
<organism evidence="8 9">
    <name type="scientific">Corynebacterium marambiense</name>
    <dbReference type="NCBI Taxonomy" id="2765364"/>
    <lineage>
        <taxon>Bacteria</taxon>
        <taxon>Bacillati</taxon>
        <taxon>Actinomycetota</taxon>
        <taxon>Actinomycetes</taxon>
        <taxon>Mycobacteriales</taxon>
        <taxon>Corynebacteriaceae</taxon>
        <taxon>Corynebacterium</taxon>
    </lineage>
</organism>
<gene>
    <name evidence="8" type="ORF">JDV76_08480</name>
</gene>
<keyword evidence="5" id="KW-0479">Metal-binding</keyword>
<dbReference type="Gene3D" id="1.10.600.10">
    <property type="entry name" value="Farnesyl Diphosphate Synthase"/>
    <property type="match status" value="1"/>
</dbReference>
<evidence type="ECO:0000256" key="7">
    <source>
        <dbReference type="RuleBase" id="RU004466"/>
    </source>
</evidence>